<evidence type="ECO:0000313" key="5">
    <source>
        <dbReference type="EMBL" id="AZB72839.1"/>
    </source>
</evidence>
<dbReference type="CDD" id="cd18095">
    <property type="entry name" value="SpoU-like_rRNA-MTase"/>
    <property type="match status" value="1"/>
</dbReference>
<name>A0AAN1QP96_SYNEL</name>
<dbReference type="PANTHER" id="PTHR43191:SF2">
    <property type="entry name" value="RRNA METHYLTRANSFERASE 3, MITOCHONDRIAL"/>
    <property type="match status" value="1"/>
</dbReference>
<dbReference type="Pfam" id="PF22435">
    <property type="entry name" value="MRM3-like_sub_bind"/>
    <property type="match status" value="1"/>
</dbReference>
<evidence type="ECO:0000256" key="1">
    <source>
        <dbReference type="ARBA" id="ARBA00007228"/>
    </source>
</evidence>
<feature type="domain" description="RNA 2-O ribose methyltransferase substrate binding" evidence="4">
    <location>
        <begin position="29"/>
        <end position="102"/>
    </location>
</feature>
<dbReference type="Proteomes" id="UP000267249">
    <property type="component" value="Chromosome"/>
</dbReference>
<evidence type="ECO:0000313" key="6">
    <source>
        <dbReference type="Proteomes" id="UP000267249"/>
    </source>
</evidence>
<dbReference type="Gene3D" id="3.40.1280.10">
    <property type="match status" value="1"/>
</dbReference>
<dbReference type="PANTHER" id="PTHR43191">
    <property type="entry name" value="RRNA METHYLTRANSFERASE 3"/>
    <property type="match status" value="1"/>
</dbReference>
<keyword evidence="2 5" id="KW-0489">Methyltransferase</keyword>
<dbReference type="Gene3D" id="3.30.1330.30">
    <property type="match status" value="1"/>
</dbReference>
<dbReference type="GO" id="GO:0005737">
    <property type="term" value="C:cytoplasm"/>
    <property type="evidence" value="ECO:0007669"/>
    <property type="project" value="UniProtKB-ARBA"/>
</dbReference>
<dbReference type="RefSeq" id="WP_208673124.1">
    <property type="nucleotide sequence ID" value="NZ_CP030139.2"/>
</dbReference>
<dbReference type="SUPFAM" id="SSF75217">
    <property type="entry name" value="alpha/beta knot"/>
    <property type="match status" value="1"/>
</dbReference>
<dbReference type="InterPro" id="IPR029028">
    <property type="entry name" value="Alpha/beta_knot_MTases"/>
</dbReference>
<evidence type="ECO:0000256" key="3">
    <source>
        <dbReference type="ARBA" id="ARBA00022679"/>
    </source>
</evidence>
<keyword evidence="3" id="KW-0808">Transferase</keyword>
<dbReference type="EMBL" id="CP030139">
    <property type="protein sequence ID" value="AZB72839.1"/>
    <property type="molecule type" value="Genomic_DNA"/>
</dbReference>
<dbReference type="GO" id="GO:0003723">
    <property type="term" value="F:RNA binding"/>
    <property type="evidence" value="ECO:0007669"/>
    <property type="project" value="InterPro"/>
</dbReference>
<organism evidence="5 6">
    <name type="scientific">Synechococcus elongatus PCC 11801</name>
    <dbReference type="NCBI Taxonomy" id="2219813"/>
    <lineage>
        <taxon>Bacteria</taxon>
        <taxon>Bacillati</taxon>
        <taxon>Cyanobacteriota</taxon>
        <taxon>Cyanophyceae</taxon>
        <taxon>Synechococcales</taxon>
        <taxon>Synechococcaceae</taxon>
        <taxon>Synechococcus</taxon>
    </lineage>
</organism>
<dbReference type="InterPro" id="IPR053888">
    <property type="entry name" value="MRM3-like_sub_bind"/>
</dbReference>
<accession>A0AAN1QP96</accession>
<dbReference type="GO" id="GO:0032259">
    <property type="term" value="P:methylation"/>
    <property type="evidence" value="ECO:0007669"/>
    <property type="project" value="UniProtKB-KW"/>
</dbReference>
<sequence length="258" mass="27839">MLTSRQNPLAKQIRQLHQAKGRRQQQAFLLEGTHLLQEAIATGWPLLQVCATPEWQDQHPQLWQQATQVAPEQTVSADLLAYLCTTVSPDGVVAIAARQPLRKPDSRASLLVAVETLQDPGNLGTIIRTAAAAGAEGLWLSADCVDPDHPKVLRASAGQWFRLPMAIAPDLGQTLRSLQQQGHQIVATLPRTETTLWQANFRQPTVLLLGNEGAGLSANLAAIADTAVTIPQAAGVESLNVAIAAALLLYEARRQRQS</sequence>
<reference evidence="5 6" key="1">
    <citation type="journal article" date="2018" name="Sci. Rep.">
        <title>Genome Features and Biochemical Characteristics of a Robust, Fast Growing and Naturally Transformable Cyanobacterium Synechococcus elongatus PCC 11801 Isolated from India.</title>
        <authorList>
            <person name="Jaiswal D."/>
            <person name="Sengupta A."/>
            <person name="Sohoni S."/>
            <person name="Sengupta S."/>
            <person name="Phadnavis A.G."/>
            <person name="Pakrasi H.B."/>
            <person name="Wangikar P.P."/>
        </authorList>
    </citation>
    <scope>NUCLEOTIDE SEQUENCE [LARGE SCALE GENOMIC DNA]</scope>
    <source>
        <strain evidence="5 6">PCC 11801</strain>
    </source>
</reference>
<evidence type="ECO:0000256" key="2">
    <source>
        <dbReference type="ARBA" id="ARBA00022603"/>
    </source>
</evidence>
<dbReference type="InterPro" id="IPR001537">
    <property type="entry name" value="SpoU_MeTrfase"/>
</dbReference>
<dbReference type="Pfam" id="PF00588">
    <property type="entry name" value="SpoU_methylase"/>
    <property type="match status" value="1"/>
</dbReference>
<comment type="similarity">
    <text evidence="1">Belongs to the class IV-like SAM-binding methyltransferase superfamily. RNA methyltransferase TrmH family.</text>
</comment>
<proteinExistence type="inferred from homology"/>
<dbReference type="GO" id="GO:0006396">
    <property type="term" value="P:RNA processing"/>
    <property type="evidence" value="ECO:0007669"/>
    <property type="project" value="InterPro"/>
</dbReference>
<evidence type="ECO:0000259" key="4">
    <source>
        <dbReference type="SMART" id="SM00967"/>
    </source>
</evidence>
<dbReference type="InterPro" id="IPR029064">
    <property type="entry name" value="Ribosomal_eL30-like_sf"/>
</dbReference>
<protein>
    <submittedName>
        <fullName evidence="5">RNA methyltransferase</fullName>
    </submittedName>
</protein>
<dbReference type="SMART" id="SM00967">
    <property type="entry name" value="SpoU_sub_bind"/>
    <property type="match status" value="1"/>
</dbReference>
<dbReference type="SUPFAM" id="SSF55315">
    <property type="entry name" value="L30e-like"/>
    <property type="match status" value="1"/>
</dbReference>
<dbReference type="GO" id="GO:0008173">
    <property type="term" value="F:RNA methyltransferase activity"/>
    <property type="evidence" value="ECO:0007669"/>
    <property type="project" value="InterPro"/>
</dbReference>
<dbReference type="InterPro" id="IPR029026">
    <property type="entry name" value="tRNA_m1G_MTases_N"/>
</dbReference>
<gene>
    <name evidence="5" type="ORF">DOP62_09020</name>
</gene>
<dbReference type="InterPro" id="IPR051259">
    <property type="entry name" value="rRNA_Methyltransferase"/>
</dbReference>
<dbReference type="AlphaFoldDB" id="A0AAN1QP96"/>
<dbReference type="InterPro" id="IPR013123">
    <property type="entry name" value="SpoU_subst-bd"/>
</dbReference>